<reference evidence="4 5" key="1">
    <citation type="submission" date="2018-12" db="EMBL/GenBank/DDBJ databases">
        <authorList>
            <person name="Yu L."/>
        </authorList>
    </citation>
    <scope>NUCLEOTIDE SEQUENCE [LARGE SCALE GENOMIC DNA]</scope>
    <source>
        <strain evidence="4 5">S5H2222</strain>
    </source>
</reference>
<evidence type="ECO:0000313" key="5">
    <source>
        <dbReference type="Proteomes" id="UP000276349"/>
    </source>
</evidence>
<keyword evidence="2" id="KW-0472">Membrane</keyword>
<evidence type="ECO:0000256" key="2">
    <source>
        <dbReference type="SAM" id="Phobius"/>
    </source>
</evidence>
<dbReference type="AlphaFoldDB" id="A0A3S0I3U4"/>
<gene>
    <name evidence="4" type="ORF">EKG35_02675</name>
</gene>
<comment type="caution">
    <text evidence="4">The sequence shown here is derived from an EMBL/GenBank/DDBJ whole genome shotgun (WGS) entry which is preliminary data.</text>
</comment>
<dbReference type="InterPro" id="IPR010090">
    <property type="entry name" value="Phage_tape_meas"/>
</dbReference>
<keyword evidence="1" id="KW-1188">Viral release from host cell</keyword>
<dbReference type="Proteomes" id="UP000276349">
    <property type="component" value="Unassembled WGS sequence"/>
</dbReference>
<accession>A0A3S0I3U4</accession>
<keyword evidence="5" id="KW-1185">Reference proteome</keyword>
<feature type="transmembrane region" description="Helical" evidence="2">
    <location>
        <begin position="55"/>
        <end position="80"/>
    </location>
</feature>
<organism evidence="4 5">
    <name type="scientific">Lysinibacillus telephonicus</name>
    <dbReference type="NCBI Taxonomy" id="1714840"/>
    <lineage>
        <taxon>Bacteria</taxon>
        <taxon>Bacillati</taxon>
        <taxon>Bacillota</taxon>
        <taxon>Bacilli</taxon>
        <taxon>Bacillales</taxon>
        <taxon>Bacillaceae</taxon>
        <taxon>Lysinibacillus</taxon>
    </lineage>
</organism>
<evidence type="ECO:0000313" key="4">
    <source>
        <dbReference type="EMBL" id="RTQ95606.1"/>
    </source>
</evidence>
<dbReference type="Pfam" id="PF10145">
    <property type="entry name" value="PhageMin_Tail"/>
    <property type="match status" value="1"/>
</dbReference>
<evidence type="ECO:0000256" key="1">
    <source>
        <dbReference type="ARBA" id="ARBA00022612"/>
    </source>
</evidence>
<feature type="transmembrane region" description="Helical" evidence="2">
    <location>
        <begin position="450"/>
        <end position="470"/>
    </location>
</feature>
<keyword evidence="2" id="KW-0812">Transmembrane</keyword>
<protein>
    <recommendedName>
        <fullName evidence="3">Phage tail tape measure protein domain-containing protein</fullName>
    </recommendedName>
</protein>
<dbReference type="PANTHER" id="PTHR37813:SF1">
    <property type="entry name" value="FELS-2 PROPHAGE PROTEIN"/>
    <property type="match status" value="1"/>
</dbReference>
<feature type="transmembrane region" description="Helical" evidence="2">
    <location>
        <begin position="518"/>
        <end position="539"/>
    </location>
</feature>
<proteinExistence type="predicted"/>
<dbReference type="EMBL" id="RXNR01000005">
    <property type="protein sequence ID" value="RTQ95606.1"/>
    <property type="molecule type" value="Genomic_DNA"/>
</dbReference>
<feature type="transmembrane region" description="Helical" evidence="2">
    <location>
        <begin position="490"/>
        <end position="509"/>
    </location>
</feature>
<name>A0A3S0I3U4_9BACI</name>
<keyword evidence="2" id="KW-1133">Transmembrane helix</keyword>
<dbReference type="OrthoDB" id="90760at2"/>
<dbReference type="RefSeq" id="WP_126292774.1">
    <property type="nucleotide sequence ID" value="NZ_CP155468.1"/>
</dbReference>
<feature type="transmembrane region" description="Helical" evidence="2">
    <location>
        <begin position="648"/>
        <end position="671"/>
    </location>
</feature>
<sequence length="886" mass="95538">MSNTTTYQIAFQLGASMNSSMRKAFANTTRNFQNTRNEVNDLNGGSVKLNKTMGVLSATAIAAGAAFVTLSAGIGAAISAASEYEDAMRQVEASTDVSASKMAEMREISKNLYNQNLGENWEDIAQAISTAESVTKLAGKELETATANAIIYRDVFGEEINQSIKASDTMMRNFGITSQQAYNLLAQGAKNGLNKSDELIDSANEYAPYFAKLGFNANQMFDIFSTGLANGAFNLDKVGDAVKEFGIRSKDGSKTSMEAFEMLGMSGEKMTQTFAAGGPAAQKAFNQVVEAIKKVKDPAKQNAIAVGLFGTQAEDLEMNVITSMANVRSQFDMTKMTMEQIKNIKYDSLSLAFQGIKRQVETGVLIPIGQKLLPVLTNVSKGFATHMPKIEKFVKGSLDKAGKAFSKFSSFAGSISNILPDASKIQGTLSKIKDAFLNTVSKLAPIIKSIAGIIGPILLDAVNFFTSIWGQIREFFEKDGAQIVKAVQNVFGFIAKVVQVLAPIALFILKSLWANVKGVIQGALNVILGLVKIFASLFTGDWSGLWEGVKQLLGGAIQLLWNLWNLLIVGKLIGSIKALAKTFWGFLKGLGQKIATNVQYYYHQFVSGFYRIAGNIVQTIFKAIGKMIGIVKNGVTLFIQVFNIARTFGVNIFMSIVSAVRNVFAAAFGAIRNVFGSLVSTVGGFFGKIWSSLQLLWSNIVSIFGQLKSVMSSPFSSLKSIVSTIVSFISGLIRGMFNGVVSVGRGAINGLISAANTVIGGLNDLSVDIPDWVPKVGGKSFGLSIPKIPMLAKGGITTGPTLAMIGEGAEQEAVLPLSKLDALLNGGNKTGDSYSDSDERYEFHFHYHGNGKIDESEVKQAARIGFNEFKKFMKQYEAEKKRLKFS</sequence>
<feature type="domain" description="Phage tail tape measure protein" evidence="3">
    <location>
        <begin position="115"/>
        <end position="310"/>
    </location>
</feature>
<dbReference type="PANTHER" id="PTHR37813">
    <property type="entry name" value="FELS-2 PROPHAGE PROTEIN"/>
    <property type="match status" value="1"/>
</dbReference>
<evidence type="ECO:0000259" key="3">
    <source>
        <dbReference type="Pfam" id="PF10145"/>
    </source>
</evidence>
<feature type="transmembrane region" description="Helical" evidence="2">
    <location>
        <begin position="559"/>
        <end position="580"/>
    </location>
</feature>